<protein>
    <submittedName>
        <fullName evidence="1">Uncharacterized protein</fullName>
    </submittedName>
</protein>
<dbReference type="EMBL" id="JAPJDO010000035">
    <property type="protein sequence ID" value="MCX2940258.1"/>
    <property type="molecule type" value="Genomic_DNA"/>
</dbReference>
<dbReference type="Proteomes" id="UP001300745">
    <property type="component" value="Unassembled WGS sequence"/>
</dbReference>
<proteinExistence type="predicted"/>
<organism evidence="1 2">
    <name type="scientific">Mycobacterium pinniadriaticum</name>
    <dbReference type="NCBI Taxonomy" id="2994102"/>
    <lineage>
        <taxon>Bacteria</taxon>
        <taxon>Bacillati</taxon>
        <taxon>Actinomycetota</taxon>
        <taxon>Actinomycetes</taxon>
        <taxon>Mycobacteriales</taxon>
        <taxon>Mycobacteriaceae</taxon>
        <taxon>Mycobacterium</taxon>
    </lineage>
</organism>
<gene>
    <name evidence="1" type="ORF">ORI27_26530</name>
</gene>
<evidence type="ECO:0000313" key="2">
    <source>
        <dbReference type="Proteomes" id="UP001300745"/>
    </source>
</evidence>
<evidence type="ECO:0000313" key="1">
    <source>
        <dbReference type="EMBL" id="MCX2940258.1"/>
    </source>
</evidence>
<keyword evidence="2" id="KW-1185">Reference proteome</keyword>
<comment type="caution">
    <text evidence="1">The sequence shown here is derived from an EMBL/GenBank/DDBJ whole genome shotgun (WGS) entry which is preliminary data.</text>
</comment>
<reference evidence="1 2" key="1">
    <citation type="submission" date="2022-11" db="EMBL/GenBank/DDBJ databases">
        <title>Mycobacterium sp. nov.</title>
        <authorList>
            <person name="Papic B."/>
            <person name="Spicic S."/>
            <person name="Duvnjak S."/>
        </authorList>
    </citation>
    <scope>NUCLEOTIDE SEQUENCE [LARGE SCALE GENOMIC DNA]</scope>
    <source>
        <strain evidence="1 2">CVI_P4</strain>
    </source>
</reference>
<name>A0ABT3SM73_9MYCO</name>
<accession>A0ABT3SM73</accession>
<sequence length="110" mass="10851">MLDSSAAAALPAAADTGVELTAWRVLRAVAATALTVTVDVTRGRAAGVARLARRATAGRGRWAPALADCFAACEVRAELAVDVDDPPSSADAIAGTANIAAPTPAATAPA</sequence>
<dbReference type="RefSeq" id="WP_266000089.1">
    <property type="nucleotide sequence ID" value="NZ_JAPJDN010000035.1"/>
</dbReference>